<dbReference type="PANTHER" id="PTHR10809">
    <property type="entry name" value="VESICLE-ASSOCIATED MEMBRANE PROTEIN-ASSOCIATED PROTEIN"/>
    <property type="match status" value="1"/>
</dbReference>
<dbReference type="WBParaSite" id="sdigi.contig238.g6520.t1">
    <property type="protein sequence ID" value="sdigi.contig238.g6520.t1"/>
    <property type="gene ID" value="sdigi.contig238.g6520"/>
</dbReference>
<evidence type="ECO:0000256" key="2">
    <source>
        <dbReference type="RuleBase" id="RU003425"/>
    </source>
</evidence>
<feature type="compositionally biased region" description="Basic and acidic residues" evidence="3">
    <location>
        <begin position="149"/>
        <end position="160"/>
    </location>
</feature>
<comment type="similarity">
    <text evidence="1">Belongs to the VAMP-associated protein (VAP) (TC 9.B.17) family.</text>
</comment>
<evidence type="ECO:0000313" key="5">
    <source>
        <dbReference type="Proteomes" id="UP000887581"/>
    </source>
</evidence>
<dbReference type="AlphaFoldDB" id="A0A915PT01"/>
<dbReference type="Pfam" id="PF00635">
    <property type="entry name" value="Motile_Sperm"/>
    <property type="match status" value="1"/>
</dbReference>
<organism evidence="5 6">
    <name type="scientific">Setaria digitata</name>
    <dbReference type="NCBI Taxonomy" id="48799"/>
    <lineage>
        <taxon>Eukaryota</taxon>
        <taxon>Metazoa</taxon>
        <taxon>Ecdysozoa</taxon>
        <taxon>Nematoda</taxon>
        <taxon>Chromadorea</taxon>
        <taxon>Rhabditida</taxon>
        <taxon>Spirurina</taxon>
        <taxon>Spiruromorpha</taxon>
        <taxon>Filarioidea</taxon>
        <taxon>Setariidae</taxon>
        <taxon>Setaria</taxon>
    </lineage>
</organism>
<keyword evidence="2" id="KW-0206">Cytoskeleton</keyword>
<dbReference type="InterPro" id="IPR016763">
    <property type="entry name" value="VAP"/>
</dbReference>
<keyword evidence="2" id="KW-0963">Cytoplasm</keyword>
<dbReference type="InterPro" id="IPR000535">
    <property type="entry name" value="MSP_dom"/>
</dbReference>
<dbReference type="GO" id="GO:0061817">
    <property type="term" value="P:endoplasmic reticulum-plasma membrane tethering"/>
    <property type="evidence" value="ECO:0007669"/>
    <property type="project" value="TreeGrafter"/>
</dbReference>
<keyword evidence="5" id="KW-1185">Reference proteome</keyword>
<dbReference type="GO" id="GO:0033149">
    <property type="term" value="F:FFAT motif binding"/>
    <property type="evidence" value="ECO:0007669"/>
    <property type="project" value="TreeGrafter"/>
</dbReference>
<protein>
    <recommendedName>
        <fullName evidence="2">Major sperm protein</fullName>
    </recommendedName>
</protein>
<dbReference type="SUPFAM" id="SSF49354">
    <property type="entry name" value="PapD-like"/>
    <property type="match status" value="1"/>
</dbReference>
<dbReference type="PANTHER" id="PTHR10809:SF144">
    <property type="entry name" value="MAJOR SPERM PROTEIN"/>
    <property type="match status" value="1"/>
</dbReference>
<comment type="function">
    <text evidence="2">Central component in molecular interactions underlying sperm crawling. Forms an extensive filament system that extends from sperm villipoda, along the leading edge of the pseudopod.</text>
</comment>
<accession>A0A915PT01</accession>
<dbReference type="InterPro" id="IPR008962">
    <property type="entry name" value="PapD-like_sf"/>
</dbReference>
<dbReference type="GO" id="GO:0090158">
    <property type="term" value="P:endoplasmic reticulum membrane organization"/>
    <property type="evidence" value="ECO:0007669"/>
    <property type="project" value="TreeGrafter"/>
</dbReference>
<evidence type="ECO:0000256" key="3">
    <source>
        <dbReference type="SAM" id="MobiDB-lite"/>
    </source>
</evidence>
<dbReference type="GO" id="GO:0005789">
    <property type="term" value="C:endoplasmic reticulum membrane"/>
    <property type="evidence" value="ECO:0007669"/>
    <property type="project" value="InterPro"/>
</dbReference>
<dbReference type="PROSITE" id="PS50202">
    <property type="entry name" value="MSP"/>
    <property type="match status" value="1"/>
</dbReference>
<dbReference type="Gene3D" id="2.60.40.10">
    <property type="entry name" value="Immunoglobulins"/>
    <property type="match status" value="1"/>
</dbReference>
<sequence length="245" mass="28055">MENRLVGRMVTFSAPLTERQAVDLDIKNDWNKAIIFKMKTTRPDAFKMKPVYGLIEPGDKKKVILTLKKWDPNKKPKKNDHFTVVMAAAPEKCNNPVKTWKSWKESKKSEASIGACRRQVKITYRGVAVKEGKKKSLKSGSAKVPAPKAEQDGGKEEDQQHGSFTKLFPADGKMEEKREDQDEKKPKKTGKSKREEDEEEEEEEDEKPRKKLKKGKENEEEGKAKKEGDGDSEEEDEDDEEDEEE</sequence>
<feature type="compositionally biased region" description="Basic and acidic residues" evidence="3">
    <location>
        <begin position="172"/>
        <end position="185"/>
    </location>
</feature>
<feature type="region of interest" description="Disordered" evidence="3">
    <location>
        <begin position="130"/>
        <end position="245"/>
    </location>
</feature>
<feature type="compositionally biased region" description="Basic and acidic residues" evidence="3">
    <location>
        <begin position="215"/>
        <end position="229"/>
    </location>
</feature>
<feature type="compositionally biased region" description="Acidic residues" evidence="3">
    <location>
        <begin position="196"/>
        <end position="205"/>
    </location>
</feature>
<proteinExistence type="inferred from homology"/>
<dbReference type="GO" id="GO:0005886">
    <property type="term" value="C:plasma membrane"/>
    <property type="evidence" value="ECO:0007669"/>
    <property type="project" value="TreeGrafter"/>
</dbReference>
<feature type="domain" description="MSP" evidence="4">
    <location>
        <begin position="1"/>
        <end position="125"/>
    </location>
</feature>
<evidence type="ECO:0000259" key="4">
    <source>
        <dbReference type="PROSITE" id="PS50202"/>
    </source>
</evidence>
<evidence type="ECO:0000256" key="1">
    <source>
        <dbReference type="ARBA" id="ARBA00008932"/>
    </source>
</evidence>
<dbReference type="InterPro" id="IPR013783">
    <property type="entry name" value="Ig-like_fold"/>
</dbReference>
<dbReference type="Proteomes" id="UP000887581">
    <property type="component" value="Unplaced"/>
</dbReference>
<evidence type="ECO:0000313" key="6">
    <source>
        <dbReference type="WBParaSite" id="sdigi.contig238.g6520.t1"/>
    </source>
</evidence>
<name>A0A915PT01_9BILA</name>
<reference evidence="6" key="1">
    <citation type="submission" date="2022-11" db="UniProtKB">
        <authorList>
            <consortium name="WormBaseParasite"/>
        </authorList>
    </citation>
    <scope>IDENTIFICATION</scope>
</reference>
<feature type="compositionally biased region" description="Acidic residues" evidence="3">
    <location>
        <begin position="230"/>
        <end position="245"/>
    </location>
</feature>